<dbReference type="GO" id="GO:0004493">
    <property type="term" value="F:methylmalonyl-CoA epimerase activity"/>
    <property type="evidence" value="ECO:0007669"/>
    <property type="project" value="TreeGrafter"/>
</dbReference>
<dbReference type="Gene3D" id="3.10.180.10">
    <property type="entry name" value="2,3-Dihydroxybiphenyl 1,2-Dioxygenase, domain 1"/>
    <property type="match status" value="2"/>
</dbReference>
<dbReference type="STRING" id="211460.YH63_01565"/>
<dbReference type="InterPro" id="IPR051785">
    <property type="entry name" value="MMCE/EMCE_epimerase"/>
</dbReference>
<sequence length="281" mass="30145">MITGLDHAVVLVRDIEAGIAGYQTLLGRAPAWRAQSNGAATAIFALDNTSLELMAPAGEGEAADRVRAALDKQGEGLASLAFGVDDIAKAHHRLTRLGLAPDEISDGASTDTAGHTLTWKRTRASAESTHGIRLFFLQRAERLARSEETTAASVVALDHLVIATPDPERTAALYGARLGLDMKLDRTIAALQTRFLFFKTGGLVFEVIHRTKDGRGDGPDKIYGVSWRVADIEATRARLLGAGLDVSEPREGRKPGTRVFTVRTGTFGVPTIVIQQGQREP</sequence>
<feature type="domain" description="VOC" evidence="2">
    <location>
        <begin position="156"/>
        <end position="276"/>
    </location>
</feature>
<dbReference type="InterPro" id="IPR029068">
    <property type="entry name" value="Glyas_Bleomycin-R_OHBP_Dase"/>
</dbReference>
<dbReference type="GO" id="GO:0046872">
    <property type="term" value="F:metal ion binding"/>
    <property type="evidence" value="ECO:0007669"/>
    <property type="project" value="UniProtKB-KW"/>
</dbReference>
<dbReference type="EMBL" id="LBIA02000001">
    <property type="protein sequence ID" value="TKT73072.1"/>
    <property type="molecule type" value="Genomic_DNA"/>
</dbReference>
<dbReference type="InterPro" id="IPR037523">
    <property type="entry name" value="VOC_core"/>
</dbReference>
<dbReference type="GO" id="GO:0046491">
    <property type="term" value="P:L-methylmalonyl-CoA metabolic process"/>
    <property type="evidence" value="ECO:0007669"/>
    <property type="project" value="TreeGrafter"/>
</dbReference>
<dbReference type="RefSeq" id="WP_137325235.1">
    <property type="nucleotide sequence ID" value="NZ_LBIA02000001.1"/>
</dbReference>
<name>A0A4U6BRD6_9BRAD</name>
<accession>A0A4U6BRD6</accession>
<dbReference type="PANTHER" id="PTHR43048:SF3">
    <property type="entry name" value="METHYLMALONYL-COA EPIMERASE, MITOCHONDRIAL"/>
    <property type="match status" value="1"/>
</dbReference>
<evidence type="ECO:0000256" key="1">
    <source>
        <dbReference type="ARBA" id="ARBA00022723"/>
    </source>
</evidence>
<reference evidence="3" key="1">
    <citation type="submission" date="2019-04" db="EMBL/GenBank/DDBJ databases">
        <title>Whole genome sequencing of cave bacteria.</title>
        <authorList>
            <person name="Gan H.M."/>
            <person name="Barton H."/>
            <person name="Savka M.A."/>
        </authorList>
    </citation>
    <scope>NUCLEOTIDE SEQUENCE [LARGE SCALE GENOMIC DNA]</scope>
    <source>
        <strain evidence="3">LC387</strain>
    </source>
</reference>
<evidence type="ECO:0000313" key="3">
    <source>
        <dbReference type="EMBL" id="TKT73072.1"/>
    </source>
</evidence>
<gene>
    <name evidence="3" type="ORF">YH63_017490</name>
</gene>
<dbReference type="Proteomes" id="UP000034832">
    <property type="component" value="Unassembled WGS sequence"/>
</dbReference>
<keyword evidence="4" id="KW-1185">Reference proteome</keyword>
<dbReference type="CDD" id="cd06587">
    <property type="entry name" value="VOC"/>
    <property type="match status" value="1"/>
</dbReference>
<proteinExistence type="predicted"/>
<keyword evidence="1" id="KW-0479">Metal-binding</keyword>
<evidence type="ECO:0000313" key="4">
    <source>
        <dbReference type="Proteomes" id="UP000034832"/>
    </source>
</evidence>
<dbReference type="OrthoDB" id="4373689at2"/>
<evidence type="ECO:0000259" key="2">
    <source>
        <dbReference type="PROSITE" id="PS51819"/>
    </source>
</evidence>
<dbReference type="PANTHER" id="PTHR43048">
    <property type="entry name" value="METHYLMALONYL-COA EPIMERASE"/>
    <property type="match status" value="1"/>
</dbReference>
<feature type="domain" description="VOC" evidence="2">
    <location>
        <begin position="4"/>
        <end position="139"/>
    </location>
</feature>
<organism evidence="3 4">
    <name type="scientific">Afipia massiliensis</name>
    <dbReference type="NCBI Taxonomy" id="211460"/>
    <lineage>
        <taxon>Bacteria</taxon>
        <taxon>Pseudomonadati</taxon>
        <taxon>Pseudomonadota</taxon>
        <taxon>Alphaproteobacteria</taxon>
        <taxon>Hyphomicrobiales</taxon>
        <taxon>Nitrobacteraceae</taxon>
        <taxon>Afipia</taxon>
    </lineage>
</organism>
<dbReference type="SUPFAM" id="SSF54593">
    <property type="entry name" value="Glyoxalase/Bleomycin resistance protein/Dihydroxybiphenyl dioxygenase"/>
    <property type="match status" value="2"/>
</dbReference>
<dbReference type="Pfam" id="PF13468">
    <property type="entry name" value="Glyoxalase_3"/>
    <property type="match status" value="1"/>
</dbReference>
<dbReference type="AlphaFoldDB" id="A0A4U6BRD6"/>
<comment type="caution">
    <text evidence="3">The sequence shown here is derived from an EMBL/GenBank/DDBJ whole genome shotgun (WGS) entry which is preliminary data.</text>
</comment>
<dbReference type="InterPro" id="IPR025870">
    <property type="entry name" value="Glyoxalase-like_dom"/>
</dbReference>
<dbReference type="PROSITE" id="PS51819">
    <property type="entry name" value="VOC"/>
    <property type="match status" value="2"/>
</dbReference>
<protein>
    <submittedName>
        <fullName evidence="3">Glyoxalase</fullName>
    </submittedName>
</protein>